<reference evidence="4" key="1">
    <citation type="submission" date="2019-04" db="EMBL/GenBank/DDBJ databases">
        <title>Genome assembly of Zosterops borbonicus 15179.</title>
        <authorList>
            <person name="Leroy T."/>
            <person name="Anselmetti Y."/>
            <person name="Tilak M.-K."/>
            <person name="Nabholz B."/>
        </authorList>
    </citation>
    <scope>NUCLEOTIDE SEQUENCE</scope>
    <source>
        <strain evidence="4">HGM_15179</strain>
        <tissue evidence="4">Muscle</tissue>
    </source>
</reference>
<evidence type="ECO:0000256" key="1">
    <source>
        <dbReference type="ARBA" id="ARBA00038142"/>
    </source>
</evidence>
<comment type="caution">
    <text evidence="4">The sequence shown here is derived from an EMBL/GenBank/DDBJ whole genome shotgun (WGS) entry which is preliminary data.</text>
</comment>
<accession>A0A8K1G6U8</accession>
<feature type="domain" description="Spermatogenesis-associated protein 2 PUB-like" evidence="3">
    <location>
        <begin position="49"/>
        <end position="168"/>
    </location>
</feature>
<evidence type="ECO:0000313" key="5">
    <source>
        <dbReference type="Proteomes" id="UP000796761"/>
    </source>
</evidence>
<comment type="similarity">
    <text evidence="1">Belongs to the SPATA2 family.</text>
</comment>
<dbReference type="Gene3D" id="1.20.58.2190">
    <property type="match status" value="1"/>
</dbReference>
<dbReference type="PANTHER" id="PTHR15326:SF9">
    <property type="entry name" value="SPERMATOGENESIS-ASSOCIATED PROTEIN 2"/>
    <property type="match status" value="1"/>
</dbReference>
<evidence type="ECO:0000313" key="4">
    <source>
        <dbReference type="EMBL" id="TRZ13004.1"/>
    </source>
</evidence>
<dbReference type="Proteomes" id="UP000796761">
    <property type="component" value="Unassembled WGS sequence"/>
</dbReference>
<feature type="region of interest" description="Disordered" evidence="2">
    <location>
        <begin position="240"/>
        <end position="270"/>
    </location>
</feature>
<name>A0A8K1G6U8_9PASS</name>
<dbReference type="InterPro" id="IPR048839">
    <property type="entry name" value="SPATA2_PUB-like"/>
</dbReference>
<proteinExistence type="inferred from homology"/>
<evidence type="ECO:0000256" key="2">
    <source>
        <dbReference type="SAM" id="MobiDB-lite"/>
    </source>
</evidence>
<gene>
    <name evidence="4" type="ORF">HGM15179_014105</name>
</gene>
<feature type="region of interest" description="Disordered" evidence="2">
    <location>
        <begin position="523"/>
        <end position="565"/>
    </location>
</feature>
<dbReference type="AlphaFoldDB" id="A0A8K1G6U8"/>
<protein>
    <recommendedName>
        <fullName evidence="3">Spermatogenesis-associated protein 2 PUB-like domain-containing protein</fullName>
    </recommendedName>
</protein>
<feature type="region of interest" description="Disordered" evidence="2">
    <location>
        <begin position="167"/>
        <end position="212"/>
    </location>
</feature>
<organism evidence="4 5">
    <name type="scientific">Zosterops borbonicus</name>
    <dbReference type="NCBI Taxonomy" id="364589"/>
    <lineage>
        <taxon>Eukaryota</taxon>
        <taxon>Metazoa</taxon>
        <taxon>Chordata</taxon>
        <taxon>Craniata</taxon>
        <taxon>Vertebrata</taxon>
        <taxon>Euteleostomi</taxon>
        <taxon>Archelosauria</taxon>
        <taxon>Archosauria</taxon>
        <taxon>Dinosauria</taxon>
        <taxon>Saurischia</taxon>
        <taxon>Theropoda</taxon>
        <taxon>Coelurosauria</taxon>
        <taxon>Aves</taxon>
        <taxon>Neognathae</taxon>
        <taxon>Neoaves</taxon>
        <taxon>Telluraves</taxon>
        <taxon>Australaves</taxon>
        <taxon>Passeriformes</taxon>
        <taxon>Sylvioidea</taxon>
        <taxon>Zosteropidae</taxon>
        <taxon>Zosterops</taxon>
    </lineage>
</organism>
<dbReference type="GO" id="GO:0005737">
    <property type="term" value="C:cytoplasm"/>
    <property type="evidence" value="ECO:0007669"/>
    <property type="project" value="TreeGrafter"/>
</dbReference>
<dbReference type="EMBL" id="SWJQ01000549">
    <property type="protein sequence ID" value="TRZ13004.1"/>
    <property type="molecule type" value="Genomic_DNA"/>
</dbReference>
<dbReference type="PANTHER" id="PTHR15326">
    <property type="entry name" value="SPERMATOGENESIS-ASSOCIATED PROTEIN 2/TAMOZHENNIC"/>
    <property type="match status" value="1"/>
</dbReference>
<keyword evidence="5" id="KW-1185">Reference proteome</keyword>
<sequence>MAEPALLKEYVSHLAARAAQGQLAACADPTLKAQARRLLGPGRRGALDMRGVAERCRRARGGRALRDMLRALELLELLCVNLLLCPWRREIRSLKTFTGNFVYYIKPVLPEDIVKAVLEKIGYVATTATEFSLVKKRNNEETKQTAFELFLARIECEAILEMTNEEKHGNLEKSLQKGTQTHQQRGEEDEEDQTPQRGDMEGLGNEGTSETPVCLAPQQECSAACAASFEAAGIKGDGAQSVAATSPSSLQEHRRQGINTTHLPGKSSDSEDFLIKYSDIVIGQTPIFSESLSPKALEKDPRDRLGGECALAGAESAAHAPGPLSPGASGPPAFAMFADSSYDSKITLEFEAPGVPEGSIEAEISDAINCIDPAPSDEPTELKSLPYKDFASAQNCSIHKEKDVCGLSLTFTELQIKDAQEELTYPVEETGQPEAVGYAGTSDRHVGEFNRSQIKHAYLTDPELHRRAASHTEPPSGLCCSAGLTENSTTSSDIKRLFMDPAKAHPASECFRHVREPPNLTYIPPQSIDLRPSHGGRKSLGQPAGDSAGGREGKLENCNSPETDTQEPYVIIDRTDQAVLCHHT</sequence>
<evidence type="ECO:0000259" key="3">
    <source>
        <dbReference type="Pfam" id="PF21388"/>
    </source>
</evidence>
<dbReference type="Pfam" id="PF21388">
    <property type="entry name" value="SPATA2_PUB-like"/>
    <property type="match status" value="1"/>
</dbReference>
<dbReference type="OrthoDB" id="9837000at2759"/>